<proteinExistence type="predicted"/>
<reference evidence="2" key="1">
    <citation type="journal article" date="2020" name="Stud. Mycol.">
        <title>101 Dothideomycetes genomes: a test case for predicting lifestyles and emergence of pathogens.</title>
        <authorList>
            <person name="Haridas S."/>
            <person name="Albert R."/>
            <person name="Binder M."/>
            <person name="Bloem J."/>
            <person name="Labutti K."/>
            <person name="Salamov A."/>
            <person name="Andreopoulos B."/>
            <person name="Baker S."/>
            <person name="Barry K."/>
            <person name="Bills G."/>
            <person name="Bluhm B."/>
            <person name="Cannon C."/>
            <person name="Castanera R."/>
            <person name="Culley D."/>
            <person name="Daum C."/>
            <person name="Ezra D."/>
            <person name="Gonzalez J."/>
            <person name="Henrissat B."/>
            <person name="Kuo A."/>
            <person name="Liang C."/>
            <person name="Lipzen A."/>
            <person name="Lutzoni F."/>
            <person name="Magnuson J."/>
            <person name="Mondo S."/>
            <person name="Nolan M."/>
            <person name="Ohm R."/>
            <person name="Pangilinan J."/>
            <person name="Park H.-J."/>
            <person name="Ramirez L."/>
            <person name="Alfaro M."/>
            <person name="Sun H."/>
            <person name="Tritt A."/>
            <person name="Yoshinaga Y."/>
            <person name="Zwiers L.-H."/>
            <person name="Turgeon B."/>
            <person name="Goodwin S."/>
            <person name="Spatafora J."/>
            <person name="Crous P."/>
            <person name="Grigoriev I."/>
        </authorList>
    </citation>
    <scope>NUCLEOTIDE SEQUENCE</scope>
    <source>
        <strain evidence="2">CBS 123094</strain>
    </source>
</reference>
<evidence type="ECO:0000313" key="2">
    <source>
        <dbReference type="EMBL" id="KAF2002762.1"/>
    </source>
</evidence>
<evidence type="ECO:0000313" key="3">
    <source>
        <dbReference type="Proteomes" id="UP000799779"/>
    </source>
</evidence>
<evidence type="ECO:0000256" key="1">
    <source>
        <dbReference type="SAM" id="MobiDB-lite"/>
    </source>
</evidence>
<dbReference type="OrthoDB" id="5365129at2759"/>
<name>A0A6A5WM07_9PLEO</name>
<accession>A0A6A5WM07</accession>
<dbReference type="AlphaFoldDB" id="A0A6A5WM07"/>
<organism evidence="2 3">
    <name type="scientific">Amniculicola lignicola CBS 123094</name>
    <dbReference type="NCBI Taxonomy" id="1392246"/>
    <lineage>
        <taxon>Eukaryota</taxon>
        <taxon>Fungi</taxon>
        <taxon>Dikarya</taxon>
        <taxon>Ascomycota</taxon>
        <taxon>Pezizomycotina</taxon>
        <taxon>Dothideomycetes</taxon>
        <taxon>Pleosporomycetidae</taxon>
        <taxon>Pleosporales</taxon>
        <taxon>Amniculicolaceae</taxon>
        <taxon>Amniculicola</taxon>
    </lineage>
</organism>
<gene>
    <name evidence="2" type="ORF">P154DRAFT_430503</name>
</gene>
<feature type="region of interest" description="Disordered" evidence="1">
    <location>
        <begin position="189"/>
        <end position="253"/>
    </location>
</feature>
<keyword evidence="3" id="KW-1185">Reference proteome</keyword>
<sequence length="352" mass="39192">MEPPKDPARQTTVTIITGSAENGGGDTPLVHTRDHYGNFLSGLNDYKADIGVGQTRSWNMDNVVGRIDQPAYVYLMTRPQQNNDICLASLILSGNGATYAWTGDLGWKCGAQWYPSNFAFGGSNYPPKCVWLDTDGSGGTIAKALSLHMPDFLGEPGLQAQYGEDFDRLCKNEARMTFWPEPPIRDLPMKIFNPRPEYTEDGGLKDPDQGKDRATDGYPDGSKLPWLNNGKAKRHPRDFQEGELPKSNNKPDALTVSHLPGHSARELCESVTSLGPDFVVDNGEEKLFCDMTKKQIFDVCDEQIATHCFDTEAGLMRSVGQKLKHRKRDLSYGDVVPMKQYNVTHVWDPRSM</sequence>
<protein>
    <submittedName>
        <fullName evidence="2">Uncharacterized protein</fullName>
    </submittedName>
</protein>
<feature type="compositionally biased region" description="Basic and acidic residues" evidence="1">
    <location>
        <begin position="202"/>
        <end position="215"/>
    </location>
</feature>
<dbReference type="EMBL" id="ML977576">
    <property type="protein sequence ID" value="KAF2002762.1"/>
    <property type="molecule type" value="Genomic_DNA"/>
</dbReference>
<dbReference type="Proteomes" id="UP000799779">
    <property type="component" value="Unassembled WGS sequence"/>
</dbReference>